<dbReference type="InterPro" id="IPR037185">
    <property type="entry name" value="EmrE-like"/>
</dbReference>
<feature type="transmembrane region" description="Helical" evidence="6">
    <location>
        <begin position="180"/>
        <end position="201"/>
    </location>
</feature>
<feature type="transmembrane region" description="Helical" evidence="6">
    <location>
        <begin position="86"/>
        <end position="106"/>
    </location>
</feature>
<feature type="transmembrane region" description="Helical" evidence="6">
    <location>
        <begin position="309"/>
        <end position="331"/>
    </location>
</feature>
<dbReference type="Pfam" id="PF03151">
    <property type="entry name" value="TPT"/>
    <property type="match status" value="1"/>
</dbReference>
<evidence type="ECO:0000256" key="2">
    <source>
        <dbReference type="ARBA" id="ARBA00022692"/>
    </source>
</evidence>
<feature type="region of interest" description="Disordered" evidence="5">
    <location>
        <begin position="1"/>
        <end position="80"/>
    </location>
</feature>
<evidence type="ECO:0000256" key="1">
    <source>
        <dbReference type="ARBA" id="ARBA00004141"/>
    </source>
</evidence>
<evidence type="ECO:0000259" key="7">
    <source>
        <dbReference type="Pfam" id="PF03151"/>
    </source>
</evidence>
<feature type="transmembrane region" description="Helical" evidence="6">
    <location>
        <begin position="213"/>
        <end position="234"/>
    </location>
</feature>
<dbReference type="PANTHER" id="PTHR11132">
    <property type="entry name" value="SOLUTE CARRIER FAMILY 35"/>
    <property type="match status" value="1"/>
</dbReference>
<dbReference type="EMBL" id="HBFX01028955">
    <property type="protein sequence ID" value="CAD8965580.1"/>
    <property type="molecule type" value="Transcribed_RNA"/>
</dbReference>
<accession>A0A6U2FN44</accession>
<comment type="subcellular location">
    <subcellularLocation>
        <location evidence="1">Membrane</location>
        <topology evidence="1">Multi-pass membrane protein</topology>
    </subcellularLocation>
</comment>
<dbReference type="InterPro" id="IPR004853">
    <property type="entry name" value="Sugar_P_trans_dom"/>
</dbReference>
<name>A0A6U2FN44_HEMAN</name>
<dbReference type="AlphaFoldDB" id="A0A6U2FN44"/>
<feature type="transmembrane region" description="Helical" evidence="6">
    <location>
        <begin position="338"/>
        <end position="358"/>
    </location>
</feature>
<protein>
    <recommendedName>
        <fullName evidence="7">Sugar phosphate transporter domain-containing protein</fullName>
    </recommendedName>
</protein>
<keyword evidence="4 6" id="KW-0472">Membrane</keyword>
<feature type="transmembrane region" description="Helical" evidence="6">
    <location>
        <begin position="364"/>
        <end position="383"/>
    </location>
</feature>
<organism evidence="8">
    <name type="scientific">Hemiselmis andersenii</name>
    <name type="common">Cryptophyte alga</name>
    <dbReference type="NCBI Taxonomy" id="464988"/>
    <lineage>
        <taxon>Eukaryota</taxon>
        <taxon>Cryptophyceae</taxon>
        <taxon>Cryptomonadales</taxon>
        <taxon>Hemiselmidaceae</taxon>
        <taxon>Hemiselmis</taxon>
    </lineage>
</organism>
<feature type="transmembrane region" description="Helical" evidence="6">
    <location>
        <begin position="126"/>
        <end position="144"/>
    </location>
</feature>
<reference evidence="8" key="1">
    <citation type="submission" date="2021-01" db="EMBL/GenBank/DDBJ databases">
        <authorList>
            <person name="Corre E."/>
            <person name="Pelletier E."/>
            <person name="Niang G."/>
            <person name="Scheremetjew M."/>
            <person name="Finn R."/>
            <person name="Kale V."/>
            <person name="Holt S."/>
            <person name="Cochrane G."/>
            <person name="Meng A."/>
            <person name="Brown T."/>
            <person name="Cohen L."/>
        </authorList>
    </citation>
    <scope>NUCLEOTIDE SEQUENCE</scope>
    <source>
        <strain evidence="8">CCMP644</strain>
    </source>
</reference>
<evidence type="ECO:0000256" key="3">
    <source>
        <dbReference type="ARBA" id="ARBA00022989"/>
    </source>
</evidence>
<feature type="compositionally biased region" description="Low complexity" evidence="5">
    <location>
        <begin position="12"/>
        <end position="35"/>
    </location>
</feature>
<dbReference type="SUPFAM" id="SSF103481">
    <property type="entry name" value="Multidrug resistance efflux transporter EmrE"/>
    <property type="match status" value="2"/>
</dbReference>
<dbReference type="GO" id="GO:0016020">
    <property type="term" value="C:membrane"/>
    <property type="evidence" value="ECO:0007669"/>
    <property type="project" value="UniProtKB-SubCell"/>
</dbReference>
<dbReference type="InterPro" id="IPR050186">
    <property type="entry name" value="TPT_transporter"/>
</dbReference>
<evidence type="ECO:0000313" key="8">
    <source>
        <dbReference type="EMBL" id="CAD8965580.1"/>
    </source>
</evidence>
<evidence type="ECO:0000256" key="5">
    <source>
        <dbReference type="SAM" id="MobiDB-lite"/>
    </source>
</evidence>
<sequence length="386" mass="42158">MPPRRSKSPAVARRSSTGGRSSSPSRSARSPSPAKTPKKRSSPSPAKRSVKGRQPTPAKGLVKVDRAKPSTKASGRGHMGKREETLVGISLDKVIPCVAYASSSAYMTLAQKYVVMSLRDVKSIFLFYQNFAALFLFIPAYFGWLKRFKITRYPFWETRVALQVLPLGITYTIMLYSSNYALSLLSVPMVSVLKNLGPILITVTESWIDKTTLSTWTLVSMAMLVLGSMVAGYNDLQYDTVGYLAMFFNVSTNLCHVQLTKYIQKTGGIRKEVVLHYQSVFMCIFLIPLLMGQDLGLIISKLLGQNMDVLVAFLSTGINGIVIALCSMWCIERTSGSTYSMVGALNKIPSSILGLIIFHDPIDVLNLIGVAIGLVGGIVFTVAGGK</sequence>
<evidence type="ECO:0000256" key="6">
    <source>
        <dbReference type="SAM" id="Phobius"/>
    </source>
</evidence>
<evidence type="ECO:0000256" key="4">
    <source>
        <dbReference type="ARBA" id="ARBA00023136"/>
    </source>
</evidence>
<keyword evidence="3 6" id="KW-1133">Transmembrane helix</keyword>
<gene>
    <name evidence="8" type="ORF">HAND00432_LOCUS17471</name>
</gene>
<keyword evidence="2 6" id="KW-0812">Transmembrane</keyword>
<feature type="domain" description="Sugar phosphate transporter" evidence="7">
    <location>
        <begin position="142"/>
        <end position="379"/>
    </location>
</feature>
<proteinExistence type="predicted"/>
<feature type="transmembrane region" description="Helical" evidence="6">
    <location>
        <begin position="280"/>
        <end position="303"/>
    </location>
</feature>